<feature type="region of interest" description="Disordered" evidence="1">
    <location>
        <begin position="74"/>
        <end position="101"/>
    </location>
</feature>
<proteinExistence type="predicted"/>
<evidence type="ECO:0000313" key="2">
    <source>
        <dbReference type="EMBL" id="EQB59136.1"/>
    </source>
</evidence>
<gene>
    <name evidence="2" type="ORF">CGLO_00518</name>
</gene>
<name>T0M6P1_COLGC</name>
<protein>
    <submittedName>
        <fullName evidence="2">Uncharacterized protein</fullName>
    </submittedName>
</protein>
<dbReference type="AlphaFoldDB" id="T0M6P1"/>
<organism evidence="2 3">
    <name type="scientific">Colletotrichum gloeosporioides (strain Cg-14)</name>
    <name type="common">Anthracnose fungus</name>
    <name type="synonym">Glomerella cingulata</name>
    <dbReference type="NCBI Taxonomy" id="1237896"/>
    <lineage>
        <taxon>Eukaryota</taxon>
        <taxon>Fungi</taxon>
        <taxon>Dikarya</taxon>
        <taxon>Ascomycota</taxon>
        <taxon>Pezizomycotina</taxon>
        <taxon>Sordariomycetes</taxon>
        <taxon>Hypocreomycetidae</taxon>
        <taxon>Glomerellales</taxon>
        <taxon>Glomerellaceae</taxon>
        <taxon>Colletotrichum</taxon>
        <taxon>Colletotrichum gloeosporioides species complex</taxon>
    </lineage>
</organism>
<evidence type="ECO:0000313" key="3">
    <source>
        <dbReference type="Proteomes" id="UP000015530"/>
    </source>
</evidence>
<accession>T0M6P1</accession>
<dbReference type="HOGENOM" id="CLU_2291485_0_0_1"/>
<comment type="caution">
    <text evidence="2">The sequence shown here is derived from an EMBL/GenBank/DDBJ whole genome shotgun (WGS) entry which is preliminary data.</text>
</comment>
<reference evidence="3" key="1">
    <citation type="journal article" date="2013" name="Mol. Plant Microbe Interact.">
        <title>Global aspects of pacC regulation of pathogenicity genes in Colletotrichum gloeosporioides as revealed by transcriptome analysis.</title>
        <authorList>
            <person name="Alkan N."/>
            <person name="Meng X."/>
            <person name="Friedlander G."/>
            <person name="Reuveni E."/>
            <person name="Sukno S."/>
            <person name="Sherman A."/>
            <person name="Thon M."/>
            <person name="Fluhr R."/>
            <person name="Prusky D."/>
        </authorList>
    </citation>
    <scope>NUCLEOTIDE SEQUENCE [LARGE SCALE GENOMIC DNA]</scope>
    <source>
        <strain evidence="3">Cg-14</strain>
    </source>
</reference>
<dbReference type="Proteomes" id="UP000015530">
    <property type="component" value="Unassembled WGS sequence"/>
</dbReference>
<sequence length="101" mass="11208">MGFKHSGGRLFVTSETILSVRLGNLEPGTWLRVACNVSLACLSWVLACLSRETDPGEQKSRPSLLLWTDLREREERREKGSIPQVRVTPSKALPGVAMDTN</sequence>
<evidence type="ECO:0000256" key="1">
    <source>
        <dbReference type="SAM" id="MobiDB-lite"/>
    </source>
</evidence>
<dbReference type="EMBL" id="AMYD01000130">
    <property type="protein sequence ID" value="EQB59136.1"/>
    <property type="molecule type" value="Genomic_DNA"/>
</dbReference>